<dbReference type="EMBL" id="CP008796">
    <property type="protein sequence ID" value="AIH03887.1"/>
    <property type="molecule type" value="Genomic_DNA"/>
</dbReference>
<feature type="binding site" evidence="8">
    <location>
        <position position="31"/>
    </location>
    <ligand>
        <name>substrate</name>
    </ligand>
</feature>
<evidence type="ECO:0000256" key="2">
    <source>
        <dbReference type="ARBA" id="ARBA00022691"/>
    </source>
</evidence>
<dbReference type="GO" id="GO:0051539">
    <property type="term" value="F:4 iron, 4 sulfur cluster binding"/>
    <property type="evidence" value="ECO:0007669"/>
    <property type="project" value="UniProtKB-UniRule"/>
</dbReference>
<accession>A0A075WYZ2</accession>
<sequence>MPPTLNLKISETFFSIQGEGPFAGYPTFFVRLFGCNLKCTWCDTLYARESDKYQSITLEEIIKLWENHYSSIPYIAITGGEPLLQPEVYPLIDRFLNKKCIVCIETNGSLSLKHLPPQVIKVMDLKTPSSGMADHNLYENIDFLSSKDVIKFVIQDRKDFEFALDKIKTFDLISKTQVYFSPVFEKLSPKELANWLLEVKLPIRLQIQLHKLLNLK</sequence>
<evidence type="ECO:0000313" key="11">
    <source>
        <dbReference type="Proteomes" id="UP000028481"/>
    </source>
</evidence>
<feature type="binding site" evidence="8">
    <location>
        <position position="80"/>
    </location>
    <ligand>
        <name>S-adenosyl-L-methionine</name>
        <dbReference type="ChEBI" id="CHEBI:59789"/>
    </ligand>
</feature>
<dbReference type="GO" id="GO:0016840">
    <property type="term" value="F:carbon-nitrogen lyase activity"/>
    <property type="evidence" value="ECO:0007669"/>
    <property type="project" value="UniProtKB-UniRule"/>
</dbReference>
<dbReference type="InterPro" id="IPR013785">
    <property type="entry name" value="Aldolase_TIM"/>
</dbReference>
<dbReference type="Gene3D" id="3.20.20.70">
    <property type="entry name" value="Aldolase class I"/>
    <property type="match status" value="1"/>
</dbReference>
<feature type="binding site" evidence="8">
    <location>
        <begin position="41"/>
        <end position="43"/>
    </location>
    <ligand>
        <name>S-adenosyl-L-methionine</name>
        <dbReference type="ChEBI" id="CHEBI:59789"/>
    </ligand>
</feature>
<dbReference type="KEGG" id="tcm:HL41_03305"/>
<feature type="binding site" evidence="8">
    <location>
        <position position="44"/>
    </location>
    <ligand>
        <name>Mg(2+)</name>
        <dbReference type="ChEBI" id="CHEBI:18420"/>
    </ligand>
</feature>
<evidence type="ECO:0000256" key="4">
    <source>
        <dbReference type="ARBA" id="ARBA00022842"/>
    </source>
</evidence>
<dbReference type="EC" id="4.3.99.3" evidence="8"/>
<evidence type="ECO:0000256" key="8">
    <source>
        <dbReference type="HAMAP-Rule" id="MF_00917"/>
    </source>
</evidence>
<reference evidence="10 11" key="1">
    <citation type="journal article" date="2015" name="Genome Announc.">
        <title>Genome Sequence of a Sulfate-Reducing Thermophilic Bacterium, Thermodesulfobacterium commune DSM 2178T (Phylum Thermodesulfobacteria).</title>
        <authorList>
            <person name="Bhatnagar S."/>
            <person name="Badger J.H."/>
            <person name="Madupu R."/>
            <person name="Khouri H.M."/>
            <person name="O'Connor E.M."/>
            <person name="Robb F.T."/>
            <person name="Ward N.L."/>
            <person name="Eisen J.A."/>
        </authorList>
    </citation>
    <scope>NUCLEOTIDE SEQUENCE [LARGE SCALE GENOMIC DNA]</scope>
    <source>
        <strain evidence="10 11">DSM 2178</strain>
    </source>
</reference>
<evidence type="ECO:0000256" key="6">
    <source>
        <dbReference type="ARBA" id="ARBA00023014"/>
    </source>
</evidence>
<comment type="function">
    <text evidence="8">Catalyzes the complex heterocyclic radical-mediated conversion of 6-carboxy-5,6,7,8-tetrahydropterin (CPH4) to 7-carboxy-7-deazaguanine (CDG), a step common to the biosynthetic pathways of all 7-deazapurine-containing compounds.</text>
</comment>
<protein>
    <recommendedName>
        <fullName evidence="8">7-carboxy-7-deazaguanine synthase</fullName>
        <shortName evidence="8">CDG synthase</shortName>
        <ecNumber evidence="8">4.3.99.3</ecNumber>
    </recommendedName>
    <alternativeName>
        <fullName evidence="8">Queuosine biosynthesis protein QueE</fullName>
    </alternativeName>
</protein>
<name>A0A075WYZ2_9BACT</name>
<evidence type="ECO:0000256" key="1">
    <source>
        <dbReference type="ARBA" id="ARBA00022485"/>
    </source>
</evidence>
<dbReference type="SUPFAM" id="SSF102114">
    <property type="entry name" value="Radical SAM enzymes"/>
    <property type="match status" value="1"/>
</dbReference>
<evidence type="ECO:0000256" key="7">
    <source>
        <dbReference type="ARBA" id="ARBA00023239"/>
    </source>
</evidence>
<feature type="binding site" evidence="8">
    <location>
        <position position="39"/>
    </location>
    <ligand>
        <name>[4Fe-4S] cluster</name>
        <dbReference type="ChEBI" id="CHEBI:49883"/>
        <note>4Fe-4S-S-AdoMet</note>
    </ligand>
</feature>
<keyword evidence="2 8" id="KW-0949">S-adenosyl-L-methionine</keyword>
<feature type="binding site" evidence="8">
    <location>
        <position position="78"/>
    </location>
    <ligand>
        <name>substrate</name>
    </ligand>
</feature>
<dbReference type="HAMAP" id="MF_00917">
    <property type="entry name" value="QueE"/>
    <property type="match status" value="1"/>
</dbReference>
<comment type="catalytic activity">
    <reaction evidence="8">
        <text>6-carboxy-5,6,7,8-tetrahydropterin + H(+) = 7-carboxy-7-carbaguanine + NH4(+)</text>
        <dbReference type="Rhea" id="RHEA:27974"/>
        <dbReference type="ChEBI" id="CHEBI:15378"/>
        <dbReference type="ChEBI" id="CHEBI:28938"/>
        <dbReference type="ChEBI" id="CHEBI:61032"/>
        <dbReference type="ChEBI" id="CHEBI:61036"/>
        <dbReference type="EC" id="4.3.99.3"/>
    </reaction>
</comment>
<comment type="cofactor">
    <cofactor evidence="8">
        <name>[4Fe-4S] cluster</name>
        <dbReference type="ChEBI" id="CHEBI:49883"/>
    </cofactor>
    <text evidence="8">Binds 1 [4Fe-4S] cluster. The cluster is coordinated with 3 cysteines and an exchangeable S-adenosyl-L-methionine.</text>
</comment>
<evidence type="ECO:0000313" key="10">
    <source>
        <dbReference type="EMBL" id="AIH03887.1"/>
    </source>
</evidence>
<gene>
    <name evidence="8" type="primary">queE</name>
    <name evidence="10" type="ORF">HL41_03305</name>
</gene>
<keyword evidence="7 8" id="KW-0456">Lyase</keyword>
<dbReference type="PANTHER" id="PTHR42836">
    <property type="entry name" value="7-CARBOXY-7-DEAZAGUANINE SYNTHASE"/>
    <property type="match status" value="1"/>
</dbReference>
<feature type="binding site" evidence="8">
    <location>
        <position position="35"/>
    </location>
    <ligand>
        <name>[4Fe-4S] cluster</name>
        <dbReference type="ChEBI" id="CHEBI:49883"/>
        <note>4Fe-4S-S-AdoMet</note>
    </ligand>
</feature>
<keyword evidence="8" id="KW-0671">Queuosine biosynthesis</keyword>
<dbReference type="GO" id="GO:0000287">
    <property type="term" value="F:magnesium ion binding"/>
    <property type="evidence" value="ECO:0007669"/>
    <property type="project" value="UniProtKB-UniRule"/>
</dbReference>
<keyword evidence="11" id="KW-1185">Reference proteome</keyword>
<feature type="domain" description="Radical SAM core" evidence="9">
    <location>
        <begin position="22"/>
        <end position="216"/>
    </location>
</feature>
<dbReference type="Proteomes" id="UP000028481">
    <property type="component" value="Chromosome"/>
</dbReference>
<dbReference type="InterPro" id="IPR024924">
    <property type="entry name" value="7-CO-7-deazaguanine_synth-like"/>
</dbReference>
<dbReference type="eggNOG" id="COG0602">
    <property type="taxonomic scope" value="Bacteria"/>
</dbReference>
<feature type="binding site" evidence="8">
    <location>
        <position position="42"/>
    </location>
    <ligand>
        <name>[4Fe-4S] cluster</name>
        <dbReference type="ChEBI" id="CHEBI:49883"/>
        <note>4Fe-4S-S-AdoMet</note>
    </ligand>
</feature>
<dbReference type="PIRSF" id="PIRSF000370">
    <property type="entry name" value="QueE"/>
    <property type="match status" value="1"/>
</dbReference>
<dbReference type="AlphaFoldDB" id="A0A075WYZ2"/>
<dbReference type="CDD" id="cd01335">
    <property type="entry name" value="Radical_SAM"/>
    <property type="match status" value="1"/>
</dbReference>
<proteinExistence type="inferred from homology"/>
<keyword evidence="1 8" id="KW-0004">4Fe-4S</keyword>
<dbReference type="GO" id="GO:1904047">
    <property type="term" value="F:S-adenosyl-L-methionine binding"/>
    <property type="evidence" value="ECO:0007669"/>
    <property type="project" value="UniProtKB-UniRule"/>
</dbReference>
<dbReference type="UniPathway" id="UPA00391"/>
<dbReference type="STRING" id="289377.HL41_03305"/>
<organism evidence="10 11">
    <name type="scientific">Thermodesulfobacterium commune DSM 2178</name>
    <dbReference type="NCBI Taxonomy" id="289377"/>
    <lineage>
        <taxon>Bacteria</taxon>
        <taxon>Pseudomonadati</taxon>
        <taxon>Thermodesulfobacteriota</taxon>
        <taxon>Thermodesulfobacteria</taxon>
        <taxon>Thermodesulfobacteriales</taxon>
        <taxon>Thermodesulfobacteriaceae</taxon>
        <taxon>Thermodesulfobacterium</taxon>
    </lineage>
</organism>
<dbReference type="PANTHER" id="PTHR42836:SF1">
    <property type="entry name" value="7-CARBOXY-7-DEAZAGUANINE SYNTHASE"/>
    <property type="match status" value="1"/>
</dbReference>
<dbReference type="PROSITE" id="PS51918">
    <property type="entry name" value="RADICAL_SAM"/>
    <property type="match status" value="1"/>
</dbReference>
<dbReference type="Pfam" id="PF04055">
    <property type="entry name" value="Radical_SAM"/>
    <property type="match status" value="1"/>
</dbReference>
<comment type="caution">
    <text evidence="8">Lacks conserved residue(s) required for the propagation of feature annotation.</text>
</comment>
<comment type="pathway">
    <text evidence="8">Purine metabolism; 7-cyano-7-deazaguanine biosynthesis.</text>
</comment>
<comment type="subunit">
    <text evidence="8">Homodimer.</text>
</comment>
<dbReference type="InterPro" id="IPR007197">
    <property type="entry name" value="rSAM"/>
</dbReference>
<keyword evidence="4 8" id="KW-0460">Magnesium</keyword>
<evidence type="ECO:0000256" key="5">
    <source>
        <dbReference type="ARBA" id="ARBA00023004"/>
    </source>
</evidence>
<keyword evidence="5 8" id="KW-0408">Iron</keyword>
<comment type="similarity">
    <text evidence="8">Belongs to the radical SAM superfamily. 7-carboxy-7-deazaguanine synthase family.</text>
</comment>
<keyword evidence="6 8" id="KW-0411">Iron-sulfur</keyword>
<dbReference type="SFLD" id="SFLDS00029">
    <property type="entry name" value="Radical_SAM"/>
    <property type="match status" value="1"/>
</dbReference>
<evidence type="ECO:0000256" key="3">
    <source>
        <dbReference type="ARBA" id="ARBA00022723"/>
    </source>
</evidence>
<comment type="cofactor">
    <cofactor evidence="8">
        <name>S-adenosyl-L-methionine</name>
        <dbReference type="ChEBI" id="CHEBI:59789"/>
    </cofactor>
    <text evidence="8">Binds 1 S-adenosyl-L-methionine per subunit.</text>
</comment>
<keyword evidence="3 8" id="KW-0479">Metal-binding</keyword>
<evidence type="ECO:0000259" key="9">
    <source>
        <dbReference type="PROSITE" id="PS51918"/>
    </source>
</evidence>
<dbReference type="HOGENOM" id="CLU_066739_2_0_0"/>
<dbReference type="InterPro" id="IPR058240">
    <property type="entry name" value="rSAM_sf"/>
</dbReference>
<dbReference type="PaxDb" id="289377-HL41_03305"/>
<comment type="cofactor">
    <cofactor evidence="8">
        <name>Mg(2+)</name>
        <dbReference type="ChEBI" id="CHEBI:18420"/>
    </cofactor>
</comment>
<dbReference type="GO" id="GO:0008616">
    <property type="term" value="P:tRNA queuosine(34) biosynthetic process"/>
    <property type="evidence" value="ECO:0007669"/>
    <property type="project" value="UniProtKB-UniRule"/>
</dbReference>
<feature type="binding site" evidence="8">
    <location>
        <begin position="16"/>
        <end position="18"/>
    </location>
    <ligand>
        <name>substrate</name>
    </ligand>
</feature>